<comment type="caution">
    <text evidence="8">The sequence shown here is derived from an EMBL/GenBank/DDBJ whole genome shotgun (WGS) entry which is preliminary data.</text>
</comment>
<protein>
    <recommendedName>
        <fullName evidence="3">Sarcosine oxidase subunit alpha</fullName>
        <ecNumber evidence="3">1.5.3.24</ecNumber>
    </recommendedName>
</protein>
<dbReference type="PANTHER" id="PTHR43757">
    <property type="entry name" value="AMINOMETHYLTRANSFERASE"/>
    <property type="match status" value="1"/>
</dbReference>
<dbReference type="PRINTS" id="PR00368">
    <property type="entry name" value="FADPNR"/>
</dbReference>
<dbReference type="InterPro" id="IPR023753">
    <property type="entry name" value="FAD/NAD-binding_dom"/>
</dbReference>
<comment type="cofactor">
    <cofactor evidence="3">
        <name>NAD(+)</name>
        <dbReference type="ChEBI" id="CHEBI:57540"/>
    </cofactor>
    <text evidence="3">Binds 1 NAD(+) per subunit.</text>
</comment>
<dbReference type="AlphaFoldDB" id="A0A6M1R2T4"/>
<dbReference type="Pfam" id="PF01571">
    <property type="entry name" value="GCV_T"/>
    <property type="match status" value="1"/>
</dbReference>
<dbReference type="Pfam" id="PF08669">
    <property type="entry name" value="GCV_T_C"/>
    <property type="match status" value="1"/>
</dbReference>
<dbReference type="InterPro" id="IPR027266">
    <property type="entry name" value="TrmE/GcvT-like"/>
</dbReference>
<dbReference type="InterPro" id="IPR029043">
    <property type="entry name" value="GcvT/YgfZ_C"/>
</dbReference>
<reference evidence="8 9" key="1">
    <citation type="submission" date="2020-02" db="EMBL/GenBank/DDBJ databases">
        <title>Whole-genome analyses of novel actinobacteria.</title>
        <authorList>
            <person name="Sahin N."/>
        </authorList>
    </citation>
    <scope>NUCLEOTIDE SEQUENCE [LARGE SCALE GENOMIC DNA]</scope>
    <source>
        <strain evidence="8 9">KC13</strain>
    </source>
</reference>
<dbReference type="Gene3D" id="3.10.20.440">
    <property type="entry name" value="2Fe-2S iron-sulphur cluster binding domain, sarcosine oxidase, alpha subunit, N-terminal domain"/>
    <property type="match status" value="1"/>
</dbReference>
<evidence type="ECO:0000259" key="5">
    <source>
        <dbReference type="Pfam" id="PF07992"/>
    </source>
</evidence>
<dbReference type="InterPro" id="IPR028896">
    <property type="entry name" value="GcvT/YgfZ/DmdA"/>
</dbReference>
<sequence length="969" mass="103372">MSTTSHRLAAGGRIDRSTRLTFSVAGQEYAGHAGDTLASALIANGVLECGPSLYLQRPRGVLAAGVEESNALVRLRRPGDAVAESMLPATAVELVEGLQADYLSGLGELDPNDDTAIYDKKYVHTDVLVIGAGPTGLTAARTAAASGARVILIDDQPELGGSLLSARHLEIDGVDSDTWLRGVAEELAAAPEVTVLTRTNAFGSYDANYVIALESRLDHLDASAKAALDGLSRQRLWHVRAQQVVIATGAHERPLVFGNNDRPGVMLASAVRTYLNRYGVAAGSNVLLATTNDSAYEVAADLAAAGVGVAAVVDARTERSEAARRAEEAGIEVVLGSAVLDTAGDPRVTAATVSAIDADGAAVGERREIACDLVAVAGGWSPVVHLHSQRQGKVRWDEDLAGFVPDGQVADQQIVGSARGSYTLDACLAEGRYAAATALRATGFIGAAEAPEGPLPAATGDGTTRALWLVTEEGARLDDLVDHFVDFQRDQTVHDVLRATGAGMRSVEHVKRYTSISTANDQGKTSGVNAIGVIAAALNDGRSPGEIGTTTYRAPYAPVPFVALAGRERGDLFDPARLTSIHPWHVEHGAEMEIVGQWLRPWYYPQDGESLDEAVLRECAAVRESVGMMDATTLGKIEVWGSDAGEFLNRIYTNAFKKLAPGSARYGVMCTPDGMMFDDGVTLRIDEGRYFMTTTTGGAAKVLDWLEEWHQTEWPTLDVSFTSVTEQWSTVAVVGPKSREVIAKIAPDLDVSNEAFPFMTFRETTLASGIPARVCRISFSGELAFEVNVETWFGPQVWEEIHAAGQEWSITPYGTETMHVLRAEKGYPIVGQDTDGTVTPQDAGMEWIISKAKDFVGKRSYSRADTSRTDRKHLVSVLPVDKSFRLPEGTQLVESGTPITPADGPVPMLGHVTSSYHSAALGRSFALALIKDGRNRIGQTLVAPVGDRLVDVVVAETVLYDPEGSRRDG</sequence>
<feature type="domain" description="FAD/NAD(P)-binding" evidence="5">
    <location>
        <begin position="126"/>
        <end position="397"/>
    </location>
</feature>
<dbReference type="Gene3D" id="3.50.50.60">
    <property type="entry name" value="FAD/NAD(P)-binding domain"/>
    <property type="match status" value="1"/>
</dbReference>
<feature type="domain" description="GCVT N-terminal" evidence="4">
    <location>
        <begin position="581"/>
        <end position="853"/>
    </location>
</feature>
<feature type="domain" description="SoxA A3" evidence="7">
    <location>
        <begin position="483"/>
        <end position="566"/>
    </location>
</feature>
<keyword evidence="3" id="KW-0520">NAD</keyword>
<keyword evidence="3" id="KW-0963">Cytoplasm</keyword>
<dbReference type="Pfam" id="PF07992">
    <property type="entry name" value="Pyr_redox_2"/>
    <property type="match status" value="1"/>
</dbReference>
<dbReference type="InterPro" id="IPR013977">
    <property type="entry name" value="GcvT_C"/>
</dbReference>
<dbReference type="Proteomes" id="UP000483261">
    <property type="component" value="Unassembled WGS sequence"/>
</dbReference>
<dbReference type="EMBL" id="JAALAA010000003">
    <property type="protein sequence ID" value="NGN92008.1"/>
    <property type="molecule type" value="Genomic_DNA"/>
</dbReference>
<dbReference type="Pfam" id="PF17806">
    <property type="entry name" value="SO_alpha_A3"/>
    <property type="match status" value="1"/>
</dbReference>
<dbReference type="GO" id="GO:0005737">
    <property type="term" value="C:cytoplasm"/>
    <property type="evidence" value="ECO:0007669"/>
    <property type="project" value="UniProtKB-SubCell"/>
</dbReference>
<feature type="domain" description="Aminomethyltransferase C-terminal" evidence="6">
    <location>
        <begin position="884"/>
        <end position="961"/>
    </location>
</feature>
<proteinExistence type="inferred from homology"/>
<accession>A0A6M1R2T4</accession>
<keyword evidence="3" id="KW-0547">Nucleotide-binding</keyword>
<evidence type="ECO:0000256" key="3">
    <source>
        <dbReference type="PIRNR" id="PIRNR037980"/>
    </source>
</evidence>
<comment type="similarity">
    <text evidence="1 3">Belongs to the GcvT family.</text>
</comment>
<dbReference type="Gene3D" id="3.30.1360.120">
    <property type="entry name" value="Probable tRNA modification gtpase trme, domain 1"/>
    <property type="match status" value="1"/>
</dbReference>
<dbReference type="NCBIfam" id="TIGR01372">
    <property type="entry name" value="soxA"/>
    <property type="match status" value="1"/>
</dbReference>
<name>A0A6M1R2T4_9ACTN</name>
<dbReference type="PANTHER" id="PTHR43757:SF2">
    <property type="entry name" value="AMINOMETHYLTRANSFERASE, MITOCHONDRIAL"/>
    <property type="match status" value="1"/>
</dbReference>
<evidence type="ECO:0000256" key="1">
    <source>
        <dbReference type="ARBA" id="ARBA00008609"/>
    </source>
</evidence>
<keyword evidence="2 3" id="KW-0560">Oxidoreductase</keyword>
<dbReference type="InterPro" id="IPR006277">
    <property type="entry name" value="Sarcosine_oxidase_asu"/>
</dbReference>
<dbReference type="EC" id="1.5.3.24" evidence="3"/>
<dbReference type="InterPro" id="IPR041117">
    <property type="entry name" value="SoxA_A3"/>
</dbReference>
<dbReference type="RefSeq" id="WP_165109775.1">
    <property type="nucleotide sequence ID" value="NZ_JAALAA010000003.1"/>
</dbReference>
<dbReference type="SUPFAM" id="SSF101790">
    <property type="entry name" value="Aminomethyltransferase beta-barrel domain"/>
    <property type="match status" value="1"/>
</dbReference>
<dbReference type="SUPFAM" id="SSF103025">
    <property type="entry name" value="Folate-binding domain"/>
    <property type="match status" value="1"/>
</dbReference>
<evidence type="ECO:0000256" key="2">
    <source>
        <dbReference type="ARBA" id="ARBA00023002"/>
    </source>
</evidence>
<keyword evidence="9" id="KW-1185">Reference proteome</keyword>
<dbReference type="InterPro" id="IPR036188">
    <property type="entry name" value="FAD/NAD-bd_sf"/>
</dbReference>
<organism evidence="8 9">
    <name type="scientific">Nocardioides turkmenicus</name>
    <dbReference type="NCBI Taxonomy" id="2711220"/>
    <lineage>
        <taxon>Bacteria</taxon>
        <taxon>Bacillati</taxon>
        <taxon>Actinomycetota</taxon>
        <taxon>Actinomycetes</taxon>
        <taxon>Propionibacteriales</taxon>
        <taxon>Nocardioidaceae</taxon>
        <taxon>Nocardioides</taxon>
    </lineage>
</organism>
<dbReference type="InterPro" id="IPR042204">
    <property type="entry name" value="2Fe-2S-bd_N"/>
</dbReference>
<dbReference type="SUPFAM" id="SSF51905">
    <property type="entry name" value="FAD/NAD(P)-binding domain"/>
    <property type="match status" value="1"/>
</dbReference>
<comment type="subcellular location">
    <subcellularLocation>
        <location evidence="3">Cytoplasm</location>
    </subcellularLocation>
</comment>
<evidence type="ECO:0000313" key="8">
    <source>
        <dbReference type="EMBL" id="NGN92008.1"/>
    </source>
</evidence>
<dbReference type="GO" id="GO:0008115">
    <property type="term" value="F:sarcosine oxidase activity"/>
    <property type="evidence" value="ECO:0007669"/>
    <property type="project" value="UniProtKB-UniRule"/>
</dbReference>
<dbReference type="Pfam" id="PF13510">
    <property type="entry name" value="Fer2_4"/>
    <property type="match status" value="1"/>
</dbReference>
<dbReference type="GO" id="GO:0046653">
    <property type="term" value="P:tetrahydrofolate metabolic process"/>
    <property type="evidence" value="ECO:0007669"/>
    <property type="project" value="UniProtKB-UniRule"/>
</dbReference>
<evidence type="ECO:0000259" key="4">
    <source>
        <dbReference type="Pfam" id="PF01571"/>
    </source>
</evidence>
<dbReference type="PRINTS" id="PR00469">
    <property type="entry name" value="PNDRDTASEII"/>
</dbReference>
<dbReference type="PIRSF" id="PIRSF037980">
    <property type="entry name" value="SoxA"/>
    <property type="match status" value="1"/>
</dbReference>
<evidence type="ECO:0000259" key="7">
    <source>
        <dbReference type="Pfam" id="PF17806"/>
    </source>
</evidence>
<evidence type="ECO:0000313" key="9">
    <source>
        <dbReference type="Proteomes" id="UP000483261"/>
    </source>
</evidence>
<comment type="catalytic activity">
    <reaction evidence="3">
        <text>sarcosine + (6S)-5,6,7,8-tetrahydrofolate + O2 = (6R)-5,10-methylene-5,6,7,8-tetrahydrofolate + glycine + H2O2</text>
        <dbReference type="Rhea" id="RHEA:70455"/>
        <dbReference type="ChEBI" id="CHEBI:15379"/>
        <dbReference type="ChEBI" id="CHEBI:15636"/>
        <dbReference type="ChEBI" id="CHEBI:16240"/>
        <dbReference type="ChEBI" id="CHEBI:57305"/>
        <dbReference type="ChEBI" id="CHEBI:57433"/>
        <dbReference type="ChEBI" id="CHEBI:57453"/>
        <dbReference type="EC" id="1.5.3.24"/>
    </reaction>
</comment>
<evidence type="ECO:0000259" key="6">
    <source>
        <dbReference type="Pfam" id="PF08669"/>
    </source>
</evidence>
<gene>
    <name evidence="8" type="ORF">G5C66_04555</name>
</gene>
<dbReference type="InterPro" id="IPR006222">
    <property type="entry name" value="GCVT_N"/>
</dbReference>
<dbReference type="GO" id="GO:0000166">
    <property type="term" value="F:nucleotide binding"/>
    <property type="evidence" value="ECO:0007669"/>
    <property type="project" value="UniProtKB-KW"/>
</dbReference>